<name>A3LTU1_PICST</name>
<feature type="chain" id="PRO_5002655562" evidence="1">
    <location>
        <begin position="19"/>
        <end position="315"/>
    </location>
</feature>
<evidence type="ECO:0000313" key="3">
    <source>
        <dbReference type="Proteomes" id="UP000002258"/>
    </source>
</evidence>
<reference evidence="2 3" key="1">
    <citation type="journal article" date="2007" name="Nat. Biotechnol.">
        <title>Genome sequence of the lignocellulose-bioconverting and xylose-fermenting yeast Pichia stipitis.</title>
        <authorList>
            <person name="Jeffries T.W."/>
            <person name="Grigoriev I.V."/>
            <person name="Grimwood J."/>
            <person name="Laplaza J.M."/>
            <person name="Aerts A."/>
            <person name="Salamov A."/>
            <person name="Schmutz J."/>
            <person name="Lindquist E."/>
            <person name="Dehal P."/>
            <person name="Shapiro H."/>
            <person name="Jin Y.S."/>
            <person name="Passoth V."/>
            <person name="Richardson P.M."/>
        </authorList>
    </citation>
    <scope>NUCLEOTIDE SEQUENCE [LARGE SCALE GENOMIC DNA]</scope>
    <source>
        <strain evidence="3">ATCC 58785 / CBS 6054 / NBRC 10063 / NRRL Y-11545</strain>
    </source>
</reference>
<evidence type="ECO:0000313" key="2">
    <source>
        <dbReference type="EMBL" id="ABN66121.2"/>
    </source>
</evidence>
<dbReference type="RefSeq" id="XP_001384150.2">
    <property type="nucleotide sequence ID" value="XM_001384113.1"/>
</dbReference>
<feature type="signal peptide" evidence="1">
    <location>
        <begin position="1"/>
        <end position="18"/>
    </location>
</feature>
<sequence>MRYSTLTCLALISTILNGFPISGDMGGKNARGSYSEGKDFFDPNPGANGEPPVNTIKVSTLDGVLSKYGYLLESENEEQFLFHIIEDNSFLVRAHAAVVGKPTTGPNSPVQNLDDITKRGIFRKKKKNNKQANQEKQVAGKANEKRFDWVHFTYEDEEVTRYPHIPISACQSQEFGQEGSISFSYAFSSTLHSKHNFDVTFSITYMIFSVALGMKMSVELTSTREVSGTTTCNLKAGQVGQIWASPVYASAKPKTRLLQWRSDTQEFLTLSEFKVYERLFALMEHSILEIECVTSDIARLECTKRPGDPYMSSLL</sequence>
<proteinExistence type="predicted"/>
<dbReference type="OrthoDB" id="4022410at2759"/>
<evidence type="ECO:0000256" key="1">
    <source>
        <dbReference type="SAM" id="SignalP"/>
    </source>
</evidence>
<dbReference type="EMBL" id="CP000498">
    <property type="protein sequence ID" value="ABN66121.2"/>
    <property type="molecule type" value="Genomic_DNA"/>
</dbReference>
<dbReference type="GeneID" id="4838373"/>
<dbReference type="InParanoid" id="A3LTU1"/>
<dbReference type="HOGENOM" id="CLU_1062123_0_0_1"/>
<dbReference type="Proteomes" id="UP000002258">
    <property type="component" value="Chromosome 4"/>
</dbReference>
<gene>
    <name evidence="2" type="ORF">PICST_31529</name>
</gene>
<keyword evidence="1" id="KW-0732">Signal</keyword>
<dbReference type="KEGG" id="pic:PICST_31529"/>
<protein>
    <submittedName>
        <fullName evidence="2">Uncharacterized protein</fullName>
    </submittedName>
</protein>
<organism evidence="2 3">
    <name type="scientific">Scheffersomyces stipitis (strain ATCC 58785 / CBS 6054 / NBRC 10063 / NRRL Y-11545)</name>
    <name type="common">Yeast</name>
    <name type="synonym">Pichia stipitis</name>
    <dbReference type="NCBI Taxonomy" id="322104"/>
    <lineage>
        <taxon>Eukaryota</taxon>
        <taxon>Fungi</taxon>
        <taxon>Dikarya</taxon>
        <taxon>Ascomycota</taxon>
        <taxon>Saccharomycotina</taxon>
        <taxon>Pichiomycetes</taxon>
        <taxon>Debaryomycetaceae</taxon>
        <taxon>Scheffersomyces</taxon>
    </lineage>
</organism>
<accession>A3LTU1</accession>
<keyword evidence="3" id="KW-1185">Reference proteome</keyword>
<dbReference type="AlphaFoldDB" id="A3LTU1"/>